<accession>X1LCV0</accession>
<organism evidence="1">
    <name type="scientific">marine sediment metagenome</name>
    <dbReference type="NCBI Taxonomy" id="412755"/>
    <lineage>
        <taxon>unclassified sequences</taxon>
        <taxon>metagenomes</taxon>
        <taxon>ecological metagenomes</taxon>
    </lineage>
</organism>
<comment type="caution">
    <text evidence="1">The sequence shown here is derived from an EMBL/GenBank/DDBJ whole genome shotgun (WGS) entry which is preliminary data.</text>
</comment>
<name>X1LCV0_9ZZZZ</name>
<proteinExistence type="predicted"/>
<gene>
    <name evidence="1" type="ORF">S06H3_18783</name>
</gene>
<sequence length="45" mass="5305">MSLYTFLQILSVTAFEKVHILQVLREFSDTEQPDDTCKQLNLFEL</sequence>
<evidence type="ECO:0000313" key="1">
    <source>
        <dbReference type="EMBL" id="GAI16943.1"/>
    </source>
</evidence>
<protein>
    <submittedName>
        <fullName evidence="1">Uncharacterized protein</fullName>
    </submittedName>
</protein>
<reference evidence="1" key="1">
    <citation type="journal article" date="2014" name="Front. Microbiol.">
        <title>High frequency of phylogenetically diverse reductive dehalogenase-homologous genes in deep subseafloor sedimentary metagenomes.</title>
        <authorList>
            <person name="Kawai M."/>
            <person name="Futagami T."/>
            <person name="Toyoda A."/>
            <person name="Takaki Y."/>
            <person name="Nishi S."/>
            <person name="Hori S."/>
            <person name="Arai W."/>
            <person name="Tsubouchi T."/>
            <person name="Morono Y."/>
            <person name="Uchiyama I."/>
            <person name="Ito T."/>
            <person name="Fujiyama A."/>
            <person name="Inagaki F."/>
            <person name="Takami H."/>
        </authorList>
    </citation>
    <scope>NUCLEOTIDE SEQUENCE</scope>
    <source>
        <strain evidence="1">Expedition CK06-06</strain>
    </source>
</reference>
<dbReference type="AlphaFoldDB" id="X1LCV0"/>
<dbReference type="EMBL" id="BARV01009537">
    <property type="protein sequence ID" value="GAI16943.1"/>
    <property type="molecule type" value="Genomic_DNA"/>
</dbReference>